<dbReference type="Proteomes" id="UP001305414">
    <property type="component" value="Unassembled WGS sequence"/>
</dbReference>
<feature type="compositionally biased region" description="Polar residues" evidence="1">
    <location>
        <begin position="85"/>
        <end position="97"/>
    </location>
</feature>
<dbReference type="AlphaFoldDB" id="A0AAN7UW89"/>
<evidence type="ECO:0008006" key="4">
    <source>
        <dbReference type="Google" id="ProtNLM"/>
    </source>
</evidence>
<keyword evidence="3" id="KW-1185">Reference proteome</keyword>
<comment type="caution">
    <text evidence="2">The sequence shown here is derived from an EMBL/GenBank/DDBJ whole genome shotgun (WGS) entry which is preliminary data.</text>
</comment>
<feature type="region of interest" description="Disordered" evidence="1">
    <location>
        <begin position="83"/>
        <end position="103"/>
    </location>
</feature>
<sequence length="164" mass="18142">MLWQDMRDFTMKFLERSPNAGDMIGHLSFDFMVDSAAGKGNAIGSKTLYAIECNSRAHTAVVLFAQQGQEMVRAYISAIERPEDASSNGNIPNGQKSNSEDRLVMPPDNAVSRYWIGHDMVSLLVQPALRVIAGSVDFLDMLNMGALKLGILYRHSFSITYIGH</sequence>
<organism evidence="2 3">
    <name type="scientific">Xylaria bambusicola</name>
    <dbReference type="NCBI Taxonomy" id="326684"/>
    <lineage>
        <taxon>Eukaryota</taxon>
        <taxon>Fungi</taxon>
        <taxon>Dikarya</taxon>
        <taxon>Ascomycota</taxon>
        <taxon>Pezizomycotina</taxon>
        <taxon>Sordariomycetes</taxon>
        <taxon>Xylariomycetidae</taxon>
        <taxon>Xylariales</taxon>
        <taxon>Xylariaceae</taxon>
        <taxon>Xylaria</taxon>
    </lineage>
</organism>
<proteinExistence type="predicted"/>
<name>A0AAN7UW89_9PEZI</name>
<accession>A0AAN7UW89</accession>
<evidence type="ECO:0000313" key="3">
    <source>
        <dbReference type="Proteomes" id="UP001305414"/>
    </source>
</evidence>
<gene>
    <name evidence="2" type="ORF">RRF57_012295</name>
</gene>
<protein>
    <recommendedName>
        <fullName evidence="4">ATP-grasp domain-containing protein</fullName>
    </recommendedName>
</protein>
<dbReference type="EMBL" id="JAWHQM010000073">
    <property type="protein sequence ID" value="KAK5636583.1"/>
    <property type="molecule type" value="Genomic_DNA"/>
</dbReference>
<evidence type="ECO:0000313" key="2">
    <source>
        <dbReference type="EMBL" id="KAK5636583.1"/>
    </source>
</evidence>
<evidence type="ECO:0000256" key="1">
    <source>
        <dbReference type="SAM" id="MobiDB-lite"/>
    </source>
</evidence>
<reference evidence="2 3" key="1">
    <citation type="submission" date="2023-10" db="EMBL/GenBank/DDBJ databases">
        <title>Draft genome sequence of Xylaria bambusicola isolate GMP-LS, the root and basal stem rot pathogen of sugarcane in Indonesia.</title>
        <authorList>
            <person name="Selvaraj P."/>
            <person name="Muralishankar V."/>
            <person name="Muruganantham S."/>
            <person name="Sp S."/>
            <person name="Haryani S."/>
            <person name="Lau K.J.X."/>
            <person name="Naqvi N.I."/>
        </authorList>
    </citation>
    <scope>NUCLEOTIDE SEQUENCE [LARGE SCALE GENOMIC DNA]</scope>
    <source>
        <strain evidence="2">GMP-LS</strain>
    </source>
</reference>